<dbReference type="Proteomes" id="UP000724874">
    <property type="component" value="Unassembled WGS sequence"/>
</dbReference>
<reference evidence="6" key="1">
    <citation type="submission" date="2020-11" db="EMBL/GenBank/DDBJ databases">
        <authorList>
            <consortium name="DOE Joint Genome Institute"/>
            <person name="Ahrendt S."/>
            <person name="Riley R."/>
            <person name="Andreopoulos W."/>
            <person name="LaButti K."/>
            <person name="Pangilinan J."/>
            <person name="Ruiz-duenas F.J."/>
            <person name="Barrasa J.M."/>
            <person name="Sanchez-Garcia M."/>
            <person name="Camarero S."/>
            <person name="Miyauchi S."/>
            <person name="Serrano A."/>
            <person name="Linde D."/>
            <person name="Babiker R."/>
            <person name="Drula E."/>
            <person name="Ayuso-Fernandez I."/>
            <person name="Pacheco R."/>
            <person name="Padilla G."/>
            <person name="Ferreira P."/>
            <person name="Barriuso J."/>
            <person name="Kellner H."/>
            <person name="Castanera R."/>
            <person name="Alfaro M."/>
            <person name="Ramirez L."/>
            <person name="Pisabarro A.G."/>
            <person name="Kuo A."/>
            <person name="Tritt A."/>
            <person name="Lipzen A."/>
            <person name="He G."/>
            <person name="Yan M."/>
            <person name="Ng V."/>
            <person name="Cullen D."/>
            <person name="Martin F."/>
            <person name="Rosso M.-N."/>
            <person name="Henrissat B."/>
            <person name="Hibbett D."/>
            <person name="Martinez A.T."/>
            <person name="Grigoriev I.V."/>
        </authorList>
    </citation>
    <scope>NUCLEOTIDE SEQUENCE</scope>
    <source>
        <strain evidence="6">AH 44721</strain>
    </source>
</reference>
<evidence type="ECO:0000313" key="7">
    <source>
        <dbReference type="Proteomes" id="UP000724874"/>
    </source>
</evidence>
<evidence type="ECO:0000256" key="5">
    <source>
        <dbReference type="SAM" id="Phobius"/>
    </source>
</evidence>
<dbReference type="AlphaFoldDB" id="A0A9P5TRJ0"/>
<keyword evidence="2 5" id="KW-0812">Transmembrane</keyword>
<dbReference type="GO" id="GO:0007189">
    <property type="term" value="P:adenylate cyclase-activating G protein-coupled receptor signaling pathway"/>
    <property type="evidence" value="ECO:0007669"/>
    <property type="project" value="TreeGrafter"/>
</dbReference>
<keyword evidence="4 5" id="KW-0472">Membrane</keyword>
<feature type="non-terminal residue" evidence="6">
    <location>
        <position position="1"/>
    </location>
</feature>
<feature type="transmembrane region" description="Helical" evidence="5">
    <location>
        <begin position="51"/>
        <end position="69"/>
    </location>
</feature>
<feature type="transmembrane region" description="Helical" evidence="5">
    <location>
        <begin position="194"/>
        <end position="214"/>
    </location>
</feature>
<name>A0A9P5TRJ0_GYMJU</name>
<feature type="transmembrane region" description="Helical" evidence="5">
    <location>
        <begin position="130"/>
        <end position="149"/>
    </location>
</feature>
<dbReference type="OrthoDB" id="100006at2759"/>
<sequence>QSTHMFGFIMSLLFANVLQSIGSVMVFRWVAIGAVKAGPLSGIKQAGNVGTSIWSLIIAFHLFHVLFLRNRMTKRVFTMTMISAWAFVLFIILLGRYAIQNAKKGPFYGISGSWCWITANYGPERVLLEYFFEFVSVATSFMLYILVLLRVRGNLVKDKNHKWHLRFIGRGNDWALAITRDTVDNSMNNVAQKLVWFPVSYAIILIPISITRISSFNGSNVPFWATAFTDVIFNLTGMPNANC</sequence>
<feature type="transmembrane region" description="Helical" evidence="5">
    <location>
        <begin position="12"/>
        <end position="31"/>
    </location>
</feature>
<evidence type="ECO:0000256" key="3">
    <source>
        <dbReference type="ARBA" id="ARBA00022989"/>
    </source>
</evidence>
<dbReference type="EMBL" id="JADNYJ010000017">
    <property type="protein sequence ID" value="KAF8906832.1"/>
    <property type="molecule type" value="Genomic_DNA"/>
</dbReference>
<evidence type="ECO:0000256" key="2">
    <source>
        <dbReference type="ARBA" id="ARBA00022692"/>
    </source>
</evidence>
<keyword evidence="3 5" id="KW-1133">Transmembrane helix</keyword>
<comment type="caution">
    <text evidence="6">The sequence shown here is derived from an EMBL/GenBank/DDBJ whole genome shotgun (WGS) entry which is preliminary data.</text>
</comment>
<proteinExistence type="predicted"/>
<evidence type="ECO:0000256" key="4">
    <source>
        <dbReference type="ARBA" id="ARBA00023136"/>
    </source>
</evidence>
<comment type="subcellular location">
    <subcellularLocation>
        <location evidence="1">Membrane</location>
        <topology evidence="1">Multi-pass membrane protein</topology>
    </subcellularLocation>
</comment>
<dbReference type="PANTHER" id="PTHR23112">
    <property type="entry name" value="G PROTEIN-COUPLED RECEPTOR 157-RELATED"/>
    <property type="match status" value="1"/>
</dbReference>
<evidence type="ECO:0000256" key="1">
    <source>
        <dbReference type="ARBA" id="ARBA00004141"/>
    </source>
</evidence>
<evidence type="ECO:0000313" key="6">
    <source>
        <dbReference type="EMBL" id="KAF8906832.1"/>
    </source>
</evidence>
<dbReference type="PANTHER" id="PTHR23112:SF37">
    <property type="entry name" value="G PROTEIN-COUPLED RECEPTOR GPR1"/>
    <property type="match status" value="1"/>
</dbReference>
<evidence type="ECO:0008006" key="8">
    <source>
        <dbReference type="Google" id="ProtNLM"/>
    </source>
</evidence>
<gene>
    <name evidence="6" type="ORF">CPB84DRAFT_1675345</name>
</gene>
<dbReference type="GO" id="GO:0005886">
    <property type="term" value="C:plasma membrane"/>
    <property type="evidence" value="ECO:0007669"/>
    <property type="project" value="TreeGrafter"/>
</dbReference>
<feature type="transmembrane region" description="Helical" evidence="5">
    <location>
        <begin position="76"/>
        <end position="99"/>
    </location>
</feature>
<dbReference type="GO" id="GO:0004930">
    <property type="term" value="F:G protein-coupled receptor activity"/>
    <property type="evidence" value="ECO:0007669"/>
    <property type="project" value="TreeGrafter"/>
</dbReference>
<protein>
    <recommendedName>
        <fullName evidence="8">Glucose receptor Git3 N-terminal domain-containing protein</fullName>
    </recommendedName>
</protein>
<organism evidence="6 7">
    <name type="scientific">Gymnopilus junonius</name>
    <name type="common">Spectacular rustgill mushroom</name>
    <name type="synonym">Gymnopilus spectabilis subsp. junonius</name>
    <dbReference type="NCBI Taxonomy" id="109634"/>
    <lineage>
        <taxon>Eukaryota</taxon>
        <taxon>Fungi</taxon>
        <taxon>Dikarya</taxon>
        <taxon>Basidiomycota</taxon>
        <taxon>Agaricomycotina</taxon>
        <taxon>Agaricomycetes</taxon>
        <taxon>Agaricomycetidae</taxon>
        <taxon>Agaricales</taxon>
        <taxon>Agaricineae</taxon>
        <taxon>Hymenogastraceae</taxon>
        <taxon>Gymnopilus</taxon>
    </lineage>
</organism>
<accession>A0A9P5TRJ0</accession>
<keyword evidence="7" id="KW-1185">Reference proteome</keyword>